<keyword evidence="2" id="KW-0812">Transmembrane</keyword>
<feature type="compositionally biased region" description="Acidic residues" evidence="1">
    <location>
        <begin position="105"/>
        <end position="115"/>
    </location>
</feature>
<dbReference type="AlphaFoldDB" id="A0AAD8PDN7"/>
<keyword evidence="2" id="KW-0472">Membrane</keyword>
<evidence type="ECO:0000256" key="2">
    <source>
        <dbReference type="SAM" id="Phobius"/>
    </source>
</evidence>
<feature type="transmembrane region" description="Helical" evidence="2">
    <location>
        <begin position="291"/>
        <end position="312"/>
    </location>
</feature>
<evidence type="ECO:0000256" key="1">
    <source>
        <dbReference type="SAM" id="MobiDB-lite"/>
    </source>
</evidence>
<keyword evidence="3" id="KW-0732">Signal</keyword>
<evidence type="ECO:0000313" key="4">
    <source>
        <dbReference type="EMBL" id="KAK1443074.1"/>
    </source>
</evidence>
<keyword evidence="2" id="KW-1133">Transmembrane helix</keyword>
<sequence>MRIVLLSSINSLIILLAVSSFDTGYGVLLGSLDRAASLRNAGENLDYFEEDQLDSGYLTGGESESFELVDEDVPDEESMLEEADDEISFLEDDEEDDLSLLEADDAPFGDEEDEVSFLQAEGGEGEEGQAAPHAEGGAHEEVVNPYHHLEGEDDVYDINDYGFLQLADEDMLFANDEEDDEGFEGGNVDMVLHYQPAGEADDDADQIEPDNMTYQPINSHPRPEGPLPLEDTDVGDVDLPVGGEGELEGEAVGDFNEVPEVPAVPEFADDGEDGGDDEGLVIQTKAGLGKVAVVVAVVVLALILLVVGVLYYRPQFVAELKDKVAGLYNRLTGRGAELPVAEEQEPLTGRKGRGLRG</sequence>
<evidence type="ECO:0000256" key="3">
    <source>
        <dbReference type="SAM" id="SignalP"/>
    </source>
</evidence>
<name>A0AAD8PDN7_BABGI</name>
<evidence type="ECO:0000313" key="5">
    <source>
        <dbReference type="Proteomes" id="UP001230268"/>
    </source>
</evidence>
<comment type="caution">
    <text evidence="4">The sequence shown here is derived from an EMBL/GenBank/DDBJ whole genome shotgun (WGS) entry which is preliminary data.</text>
</comment>
<reference evidence="4" key="1">
    <citation type="submission" date="2023-08" db="EMBL/GenBank/DDBJ databases">
        <title>Draft sequence of the Babesia gibsoni genome.</title>
        <authorList>
            <person name="Yamagishi J.Y."/>
            <person name="Xuan X.X."/>
        </authorList>
    </citation>
    <scope>NUCLEOTIDE SEQUENCE</scope>
    <source>
        <strain evidence="4">Azabu</strain>
    </source>
</reference>
<feature type="chain" id="PRO_5041989382" evidence="3">
    <location>
        <begin position="21"/>
        <end position="357"/>
    </location>
</feature>
<organism evidence="4 5">
    <name type="scientific">Babesia gibsoni</name>
    <dbReference type="NCBI Taxonomy" id="33632"/>
    <lineage>
        <taxon>Eukaryota</taxon>
        <taxon>Sar</taxon>
        <taxon>Alveolata</taxon>
        <taxon>Apicomplexa</taxon>
        <taxon>Aconoidasida</taxon>
        <taxon>Piroplasmida</taxon>
        <taxon>Babesiidae</taxon>
        <taxon>Babesia</taxon>
    </lineage>
</organism>
<feature type="signal peptide" evidence="3">
    <location>
        <begin position="1"/>
        <end position="20"/>
    </location>
</feature>
<feature type="region of interest" description="Disordered" evidence="1">
    <location>
        <begin position="105"/>
        <end position="136"/>
    </location>
</feature>
<protein>
    <submittedName>
        <fullName evidence="4">Uncharacterized protein</fullName>
    </submittedName>
</protein>
<dbReference type="Proteomes" id="UP001230268">
    <property type="component" value="Unassembled WGS sequence"/>
</dbReference>
<accession>A0AAD8PDN7</accession>
<gene>
    <name evidence="4" type="ORF">BgAZ_305920</name>
</gene>
<dbReference type="EMBL" id="JAVEPI010000003">
    <property type="protein sequence ID" value="KAK1443074.1"/>
    <property type="molecule type" value="Genomic_DNA"/>
</dbReference>
<keyword evidence="5" id="KW-1185">Reference proteome</keyword>
<proteinExistence type="predicted"/>